<keyword evidence="2" id="KW-1185">Reference proteome</keyword>
<sequence>QDWLRAFLDRNRDIALRTPEATSIQRATGFNGVMLTVFLESLSSIIFNDNTRLIPPT</sequence>
<evidence type="ECO:0000313" key="2">
    <source>
        <dbReference type="Proteomes" id="UP001208570"/>
    </source>
</evidence>
<comment type="caution">
    <text evidence="1">The sequence shown here is derived from an EMBL/GenBank/DDBJ whole genome shotgun (WGS) entry which is preliminary data.</text>
</comment>
<proteinExistence type="predicted"/>
<reference evidence="1" key="1">
    <citation type="journal article" date="2023" name="Mol. Biol. Evol.">
        <title>Third-Generation Sequencing Reveals the Adaptive Role of the Epigenome in Three Deep-Sea Polychaetes.</title>
        <authorList>
            <person name="Perez M."/>
            <person name="Aroh O."/>
            <person name="Sun Y."/>
            <person name="Lan Y."/>
            <person name="Juniper S.K."/>
            <person name="Young C.R."/>
            <person name="Angers B."/>
            <person name="Qian P.Y."/>
        </authorList>
    </citation>
    <scope>NUCLEOTIDE SEQUENCE</scope>
    <source>
        <strain evidence="1">P08H-3</strain>
    </source>
</reference>
<dbReference type="AlphaFoldDB" id="A0AAD9JYL3"/>
<accession>A0AAD9JYL3</accession>
<dbReference type="EMBL" id="JAODUP010000121">
    <property type="protein sequence ID" value="KAK2161090.1"/>
    <property type="molecule type" value="Genomic_DNA"/>
</dbReference>
<protein>
    <submittedName>
        <fullName evidence="1">Uncharacterized protein</fullName>
    </submittedName>
</protein>
<gene>
    <name evidence="1" type="ORF">LSH36_121g01028</name>
</gene>
<organism evidence="1 2">
    <name type="scientific">Paralvinella palmiformis</name>
    <dbReference type="NCBI Taxonomy" id="53620"/>
    <lineage>
        <taxon>Eukaryota</taxon>
        <taxon>Metazoa</taxon>
        <taxon>Spiralia</taxon>
        <taxon>Lophotrochozoa</taxon>
        <taxon>Annelida</taxon>
        <taxon>Polychaeta</taxon>
        <taxon>Sedentaria</taxon>
        <taxon>Canalipalpata</taxon>
        <taxon>Terebellida</taxon>
        <taxon>Terebelliformia</taxon>
        <taxon>Alvinellidae</taxon>
        <taxon>Paralvinella</taxon>
    </lineage>
</organism>
<feature type="non-terminal residue" evidence="1">
    <location>
        <position position="1"/>
    </location>
</feature>
<name>A0AAD9JYL3_9ANNE</name>
<evidence type="ECO:0000313" key="1">
    <source>
        <dbReference type="EMBL" id="KAK2161090.1"/>
    </source>
</evidence>
<dbReference type="Proteomes" id="UP001208570">
    <property type="component" value="Unassembled WGS sequence"/>
</dbReference>